<evidence type="ECO:0000256" key="3">
    <source>
        <dbReference type="SAM" id="SignalP"/>
    </source>
</evidence>
<comment type="caution">
    <text evidence="4">The sequence shown here is derived from an EMBL/GenBank/DDBJ whole genome shotgun (WGS) entry which is preliminary data.</text>
</comment>
<dbReference type="AlphaFoldDB" id="A0A9P4P9T5"/>
<feature type="signal peptide" evidence="3">
    <location>
        <begin position="1"/>
        <end position="18"/>
    </location>
</feature>
<protein>
    <recommendedName>
        <fullName evidence="6">Extracellular membrane protein CFEM domain-containing protein</fullName>
    </recommendedName>
</protein>
<evidence type="ECO:0000313" key="5">
    <source>
        <dbReference type="Proteomes" id="UP000799764"/>
    </source>
</evidence>
<feature type="transmembrane region" description="Helical" evidence="2">
    <location>
        <begin position="445"/>
        <end position="463"/>
    </location>
</feature>
<dbReference type="EMBL" id="MU001510">
    <property type="protein sequence ID" value="KAF2439278.1"/>
    <property type="molecule type" value="Genomic_DNA"/>
</dbReference>
<proteinExistence type="predicted"/>
<dbReference type="OrthoDB" id="3525430at2759"/>
<gene>
    <name evidence="4" type="ORF">P171DRAFT_370349</name>
</gene>
<organism evidence="4 5">
    <name type="scientific">Karstenula rhodostoma CBS 690.94</name>
    <dbReference type="NCBI Taxonomy" id="1392251"/>
    <lineage>
        <taxon>Eukaryota</taxon>
        <taxon>Fungi</taxon>
        <taxon>Dikarya</taxon>
        <taxon>Ascomycota</taxon>
        <taxon>Pezizomycotina</taxon>
        <taxon>Dothideomycetes</taxon>
        <taxon>Pleosporomycetidae</taxon>
        <taxon>Pleosporales</taxon>
        <taxon>Massarineae</taxon>
        <taxon>Didymosphaeriaceae</taxon>
        <taxon>Karstenula</taxon>
    </lineage>
</organism>
<feature type="transmembrane region" description="Helical" evidence="2">
    <location>
        <begin position="479"/>
        <end position="497"/>
    </location>
</feature>
<feature type="region of interest" description="Disordered" evidence="1">
    <location>
        <begin position="421"/>
        <end position="441"/>
    </location>
</feature>
<keyword evidence="2" id="KW-0812">Transmembrane</keyword>
<sequence length="754" mass="84419">MKVISACFVLLTISTAHGIFPHRVHGVFALNAPGALRSVQTNPNDEESTLTPLDNRNGWVNPEDIAPMPQCVAQQDHSVWLSAMARCTSKQCTRHFGAICTHHQWLTQLSCLSIEFSPDIVDRYLSICSRSVLAKAQLFQWIHTITGRMWLVNVGDANRLQSLSPASLTRGYAAFQVTAKAPACLTELVANPSMEPFDHVIASCGFTSDTRHTGNADRPWEYREDLRSIVALDSETTSYELTGRRIAWGDYFDKRCFCETFSTHKEAQLCPGPSLASTKGRLWLNATCGPDFLPVDWTDGLHTTTFAYIGTKDWRWPLHRAARSRTVTRLVDHCTTDACDFDSDGYCKVERAVDRACVCRNVSYHNCEGPCQDFEARIDFVNWLQDLCGNVDGWHGLPKHWPQLAAPTSVDMVPWRWSVKPSRKADPKNRHSKPLSPCPSAESRLGSIVLVNLATLLAGLYARTPRSSTRALACGNPQTWFLSGLVIAAVHVFANWMNATLVQATAGYEKVPVVQLMILWCSMPRLTWLTIFLVVICPFRENKLYIVRSCLVTEVTLQALSAFPMIQTVNYGLKHDFYLGGMARLEAKPAAQYMYAGAVTWLIIVVVSLALLLQTAREAIAWLDRQKRSLASPPIMADTMVKLKENWNWFEDMVAHHCLDRTWNPEGEPLVQSDARDYGTLPIKGPHVHRTRRTTVRLTIIITTGAFLLWVAQCLFWAGFIALSSEEFCPPKLGILTPIWMIASVAVTSLLIIP</sequence>
<feature type="transmembrane region" description="Helical" evidence="2">
    <location>
        <begin position="698"/>
        <end position="723"/>
    </location>
</feature>
<evidence type="ECO:0000256" key="2">
    <source>
        <dbReference type="SAM" id="Phobius"/>
    </source>
</evidence>
<keyword evidence="2" id="KW-0472">Membrane</keyword>
<evidence type="ECO:0008006" key="6">
    <source>
        <dbReference type="Google" id="ProtNLM"/>
    </source>
</evidence>
<feature type="transmembrane region" description="Helical" evidence="2">
    <location>
        <begin position="517"/>
        <end position="539"/>
    </location>
</feature>
<evidence type="ECO:0000313" key="4">
    <source>
        <dbReference type="EMBL" id="KAF2439278.1"/>
    </source>
</evidence>
<accession>A0A9P4P9T5</accession>
<feature type="chain" id="PRO_5040174060" description="Extracellular membrane protein CFEM domain-containing protein" evidence="3">
    <location>
        <begin position="19"/>
        <end position="754"/>
    </location>
</feature>
<reference evidence="4" key="1">
    <citation type="journal article" date="2020" name="Stud. Mycol.">
        <title>101 Dothideomycetes genomes: a test case for predicting lifestyles and emergence of pathogens.</title>
        <authorList>
            <person name="Haridas S."/>
            <person name="Albert R."/>
            <person name="Binder M."/>
            <person name="Bloem J."/>
            <person name="Labutti K."/>
            <person name="Salamov A."/>
            <person name="Andreopoulos B."/>
            <person name="Baker S."/>
            <person name="Barry K."/>
            <person name="Bills G."/>
            <person name="Bluhm B."/>
            <person name="Cannon C."/>
            <person name="Castanera R."/>
            <person name="Culley D."/>
            <person name="Daum C."/>
            <person name="Ezra D."/>
            <person name="Gonzalez J."/>
            <person name="Henrissat B."/>
            <person name="Kuo A."/>
            <person name="Liang C."/>
            <person name="Lipzen A."/>
            <person name="Lutzoni F."/>
            <person name="Magnuson J."/>
            <person name="Mondo S."/>
            <person name="Nolan M."/>
            <person name="Ohm R."/>
            <person name="Pangilinan J."/>
            <person name="Park H.-J."/>
            <person name="Ramirez L."/>
            <person name="Alfaro M."/>
            <person name="Sun H."/>
            <person name="Tritt A."/>
            <person name="Yoshinaga Y."/>
            <person name="Zwiers L.-H."/>
            <person name="Turgeon B."/>
            <person name="Goodwin S."/>
            <person name="Spatafora J."/>
            <person name="Crous P."/>
            <person name="Grigoriev I."/>
        </authorList>
    </citation>
    <scope>NUCLEOTIDE SEQUENCE</scope>
    <source>
        <strain evidence="4">CBS 690.94</strain>
    </source>
</reference>
<evidence type="ECO:0000256" key="1">
    <source>
        <dbReference type="SAM" id="MobiDB-lite"/>
    </source>
</evidence>
<name>A0A9P4P9T5_9PLEO</name>
<feature type="transmembrane region" description="Helical" evidence="2">
    <location>
        <begin position="551"/>
        <end position="573"/>
    </location>
</feature>
<feature type="transmembrane region" description="Helical" evidence="2">
    <location>
        <begin position="593"/>
        <end position="613"/>
    </location>
</feature>
<dbReference type="Proteomes" id="UP000799764">
    <property type="component" value="Unassembled WGS sequence"/>
</dbReference>
<keyword evidence="2" id="KW-1133">Transmembrane helix</keyword>
<keyword evidence="5" id="KW-1185">Reference proteome</keyword>
<feature type="transmembrane region" description="Helical" evidence="2">
    <location>
        <begin position="735"/>
        <end position="753"/>
    </location>
</feature>
<keyword evidence="3" id="KW-0732">Signal</keyword>